<dbReference type="EMBL" id="SRHU01000023">
    <property type="protein sequence ID" value="TFZ40860.1"/>
    <property type="molecule type" value="Genomic_DNA"/>
</dbReference>
<evidence type="ECO:0000313" key="3">
    <source>
        <dbReference type="Proteomes" id="UP000296883"/>
    </source>
</evidence>
<gene>
    <name evidence="2" type="ORF">E4031_05610</name>
    <name evidence="1" type="ORF">E4Z98_07480</name>
</gene>
<proteinExistence type="predicted"/>
<protein>
    <submittedName>
        <fullName evidence="2">DUF2292 domain-containing protein</fullName>
    </submittedName>
</protein>
<dbReference type="InterPro" id="IPR018743">
    <property type="entry name" value="DUF2292"/>
</dbReference>
<keyword evidence="3" id="KW-1185">Reference proteome</keyword>
<reference evidence="1 3" key="2">
    <citation type="journal article" date="2020" name="Int. J. Syst. Evol. Microbiol.">
        <title>Vagococcus xieshaowenii sp. nov., isolated from snow finch (Montifringilla taczanowskii) cloacal content.</title>
        <authorList>
            <person name="Ge Y."/>
            <person name="Yang J."/>
            <person name="Lai X.H."/>
            <person name="Zhang G."/>
            <person name="Jin D."/>
            <person name="Lu S."/>
            <person name="Wang B."/>
            <person name="Huang Y."/>
            <person name="Huang Y."/>
            <person name="Ren Z."/>
            <person name="Zhang X."/>
            <person name="Xu J."/>
        </authorList>
    </citation>
    <scope>NUCLEOTIDE SEQUENCE [LARGE SCALE GENOMIC DNA]</scope>
    <source>
        <strain evidence="1">Personal::cf-49</strain>
        <strain evidence="3">personal::cf-49</strain>
    </source>
</reference>
<evidence type="ECO:0000313" key="4">
    <source>
        <dbReference type="Proteomes" id="UP000297725"/>
    </source>
</evidence>
<dbReference type="EMBL" id="CP038865">
    <property type="protein sequence ID" value="QCA29162.1"/>
    <property type="molecule type" value="Genomic_DNA"/>
</dbReference>
<sequence>MDKDKLYVDSKGKIINIEPPKYGEVKLIIQNGRVVRSEITTSEQYK</sequence>
<organism evidence="2 4">
    <name type="scientific">Vagococcus xieshaowenii</name>
    <dbReference type="NCBI Taxonomy" id="2562451"/>
    <lineage>
        <taxon>Bacteria</taxon>
        <taxon>Bacillati</taxon>
        <taxon>Bacillota</taxon>
        <taxon>Bacilli</taxon>
        <taxon>Lactobacillales</taxon>
        <taxon>Enterococcaceae</taxon>
        <taxon>Vagococcus</taxon>
    </lineage>
</organism>
<dbReference type="Pfam" id="PF10055">
    <property type="entry name" value="DUF2292"/>
    <property type="match status" value="1"/>
</dbReference>
<dbReference type="Proteomes" id="UP000296883">
    <property type="component" value="Chromosome"/>
</dbReference>
<accession>A0AAJ5JM87</accession>
<dbReference type="AlphaFoldDB" id="A0AAJ5JM87"/>
<name>A0AAJ5JM87_9ENTE</name>
<evidence type="ECO:0000313" key="2">
    <source>
        <dbReference type="EMBL" id="TFZ40860.1"/>
    </source>
</evidence>
<evidence type="ECO:0000313" key="1">
    <source>
        <dbReference type="EMBL" id="QCA29162.1"/>
    </source>
</evidence>
<dbReference type="Proteomes" id="UP000297725">
    <property type="component" value="Unassembled WGS sequence"/>
</dbReference>
<dbReference type="RefSeq" id="WP_135254466.1">
    <property type="nucleotide sequence ID" value="NZ_CP038865.1"/>
</dbReference>
<reference evidence="2 4" key="1">
    <citation type="submission" date="2019-03" db="EMBL/GenBank/DDBJ databases">
        <title>Vagococcus sp. was isolated fron gut of Carduelis flavirostris.</title>
        <authorList>
            <person name="Ge Y."/>
        </authorList>
    </citation>
    <scope>NUCLEOTIDE SEQUENCE [LARGE SCALE GENOMIC DNA]</scope>
    <source>
        <strain evidence="2 4">CF-210</strain>
    </source>
</reference>